<name>A0AAD5YP91_9APHY</name>
<dbReference type="AlphaFoldDB" id="A0AAD5YP91"/>
<dbReference type="EMBL" id="JANAWD010000001">
    <property type="protein sequence ID" value="KAJ3492339.1"/>
    <property type="molecule type" value="Genomic_DNA"/>
</dbReference>
<sequence>MIPLTRFLVLSEMFATKLFEYVSRATNAPSSGVFPASESAVAIIGEDDVTETVDERTVELGCSLALGFSEAGYTVFTLYRMKSQGDIQGTSSAPSANLLYVWHKKKERSGHPAWGLVAPIVLDTQSKPFPSPNRAGHLVSAPGGDVYLEWILITHKSIPHNYFQHAAFRPGPHRSHDVD</sequence>
<evidence type="ECO:0000313" key="1">
    <source>
        <dbReference type="EMBL" id="KAJ3492339.1"/>
    </source>
</evidence>
<evidence type="ECO:0000313" key="2">
    <source>
        <dbReference type="Proteomes" id="UP001212997"/>
    </source>
</evidence>
<proteinExistence type="predicted"/>
<protein>
    <submittedName>
        <fullName evidence="1">Uncharacterized protein</fullName>
    </submittedName>
</protein>
<dbReference type="Proteomes" id="UP001212997">
    <property type="component" value="Unassembled WGS sequence"/>
</dbReference>
<organism evidence="1 2">
    <name type="scientific">Meripilus lineatus</name>
    <dbReference type="NCBI Taxonomy" id="2056292"/>
    <lineage>
        <taxon>Eukaryota</taxon>
        <taxon>Fungi</taxon>
        <taxon>Dikarya</taxon>
        <taxon>Basidiomycota</taxon>
        <taxon>Agaricomycotina</taxon>
        <taxon>Agaricomycetes</taxon>
        <taxon>Polyporales</taxon>
        <taxon>Meripilaceae</taxon>
        <taxon>Meripilus</taxon>
    </lineage>
</organism>
<reference evidence="1" key="1">
    <citation type="submission" date="2022-07" db="EMBL/GenBank/DDBJ databases">
        <title>Genome Sequence of Physisporinus lineatus.</title>
        <authorList>
            <person name="Buettner E."/>
        </authorList>
    </citation>
    <scope>NUCLEOTIDE SEQUENCE</scope>
    <source>
        <strain evidence="1">VT162</strain>
    </source>
</reference>
<keyword evidence="2" id="KW-1185">Reference proteome</keyword>
<gene>
    <name evidence="1" type="ORF">NLI96_g55</name>
</gene>
<accession>A0AAD5YP91</accession>
<comment type="caution">
    <text evidence="1">The sequence shown here is derived from an EMBL/GenBank/DDBJ whole genome shotgun (WGS) entry which is preliminary data.</text>
</comment>